<accession>A0A1J5S9P9</accession>
<dbReference type="EC" id="2.1.1.198" evidence="9"/>
<evidence type="ECO:0000259" key="8">
    <source>
        <dbReference type="Pfam" id="PF23016"/>
    </source>
</evidence>
<evidence type="ECO:0000256" key="3">
    <source>
        <dbReference type="ARBA" id="ARBA00022603"/>
    </source>
</evidence>
<dbReference type="GO" id="GO:0032259">
    <property type="term" value="P:methylation"/>
    <property type="evidence" value="ECO:0007669"/>
    <property type="project" value="UniProtKB-KW"/>
</dbReference>
<dbReference type="InterPro" id="IPR014776">
    <property type="entry name" value="4pyrrole_Mease_sub2"/>
</dbReference>
<feature type="domain" description="Tetrapyrrole methylase" evidence="7">
    <location>
        <begin position="38"/>
        <end position="237"/>
    </location>
</feature>
<dbReference type="EMBL" id="MLJW01000091">
    <property type="protein sequence ID" value="OIR00792.1"/>
    <property type="molecule type" value="Genomic_DNA"/>
</dbReference>
<keyword evidence="1" id="KW-0963">Cytoplasm</keyword>
<keyword evidence="5" id="KW-0949">S-adenosyl-L-methionine</keyword>
<sequence length="311" mass="32249">MRDSARPVSRSRLSAEGQPTHKDAGSKPPQRPGALPGLTLVATPIGNLDDITLRAVSLLKGADLVACEDTRVTGKLLSLLGISAPLTPYHEHNADRARPALLAKMQEGQAVVLVSDAGLPLVSDPGYRLVRACIAAGIPVTSAPGASAALTALQLSGLPSDRFLFAGFLPSKDGPRRATLRELAAVPATLIFYESPHRLAGSLAVLAEMLPGREGAVARELTKLYEEVRRGSLADLAAHYQAAGEPKGEIVVVVGPPVAEAPSAEDLDQQLRRALAGMSARDAAAAVAVATGLPKRQVYARALALAAEGEA</sequence>
<dbReference type="Gene3D" id="3.30.950.10">
    <property type="entry name" value="Methyltransferase, Cobalt-precorrin-4 Transmethylase, Domain 2"/>
    <property type="match status" value="1"/>
</dbReference>
<evidence type="ECO:0000256" key="5">
    <source>
        <dbReference type="ARBA" id="ARBA00022691"/>
    </source>
</evidence>
<evidence type="ECO:0000256" key="6">
    <source>
        <dbReference type="SAM" id="MobiDB-lite"/>
    </source>
</evidence>
<dbReference type="PIRSF" id="PIRSF005917">
    <property type="entry name" value="MTase_YraL"/>
    <property type="match status" value="1"/>
</dbReference>
<dbReference type="InterPro" id="IPR053910">
    <property type="entry name" value="RsmI_HTH"/>
</dbReference>
<dbReference type="HAMAP" id="MF_01877">
    <property type="entry name" value="16SrRNA_methyltr_I"/>
    <property type="match status" value="1"/>
</dbReference>
<evidence type="ECO:0000256" key="2">
    <source>
        <dbReference type="ARBA" id="ARBA00022552"/>
    </source>
</evidence>
<name>A0A1J5S9P9_9ZZZZ</name>
<dbReference type="PANTHER" id="PTHR46111">
    <property type="entry name" value="RIBOSOMAL RNA SMALL SUBUNIT METHYLTRANSFERASE I"/>
    <property type="match status" value="1"/>
</dbReference>
<comment type="caution">
    <text evidence="9">The sequence shown here is derived from an EMBL/GenBank/DDBJ whole genome shotgun (WGS) entry which is preliminary data.</text>
</comment>
<dbReference type="InterPro" id="IPR014777">
    <property type="entry name" value="4pyrrole_Mease_sub1"/>
</dbReference>
<dbReference type="Pfam" id="PF23016">
    <property type="entry name" value="RsmI_C"/>
    <property type="match status" value="1"/>
</dbReference>
<gene>
    <name evidence="9" type="primary">rsmI_9</name>
    <name evidence="9" type="ORF">GALL_171290</name>
</gene>
<keyword evidence="3 9" id="KW-0489">Methyltransferase</keyword>
<dbReference type="InterPro" id="IPR008189">
    <property type="entry name" value="rRNA_ssu_MeTfrase_I"/>
</dbReference>
<keyword evidence="4 9" id="KW-0808">Transferase</keyword>
<keyword evidence="2" id="KW-0698">rRNA processing</keyword>
<dbReference type="GO" id="GO:0006364">
    <property type="term" value="P:rRNA processing"/>
    <property type="evidence" value="ECO:0007669"/>
    <property type="project" value="UniProtKB-KW"/>
</dbReference>
<protein>
    <submittedName>
        <fullName evidence="9">Ribosomal RNA small subunit methyltransferase I</fullName>
        <ecNumber evidence="9">2.1.1.198</ecNumber>
    </submittedName>
</protein>
<dbReference type="PANTHER" id="PTHR46111:SF1">
    <property type="entry name" value="RIBOSOMAL RNA SMALL SUBUNIT METHYLTRANSFERASE I"/>
    <property type="match status" value="1"/>
</dbReference>
<dbReference type="AlphaFoldDB" id="A0A1J5S9P9"/>
<dbReference type="Gene3D" id="3.40.1010.10">
    <property type="entry name" value="Cobalt-precorrin-4 Transmethylase, Domain 1"/>
    <property type="match status" value="1"/>
</dbReference>
<evidence type="ECO:0000259" key="7">
    <source>
        <dbReference type="Pfam" id="PF00590"/>
    </source>
</evidence>
<organism evidence="9">
    <name type="scientific">mine drainage metagenome</name>
    <dbReference type="NCBI Taxonomy" id="410659"/>
    <lineage>
        <taxon>unclassified sequences</taxon>
        <taxon>metagenomes</taxon>
        <taxon>ecological metagenomes</taxon>
    </lineage>
</organism>
<evidence type="ECO:0000256" key="1">
    <source>
        <dbReference type="ARBA" id="ARBA00022490"/>
    </source>
</evidence>
<dbReference type="InterPro" id="IPR018063">
    <property type="entry name" value="SAM_MeTrfase_RsmI_CS"/>
</dbReference>
<proteinExistence type="inferred from homology"/>
<dbReference type="NCBIfam" id="TIGR00096">
    <property type="entry name" value="16S rRNA (cytidine(1402)-2'-O)-methyltransferase"/>
    <property type="match status" value="1"/>
</dbReference>
<dbReference type="PROSITE" id="PS01296">
    <property type="entry name" value="RSMI"/>
    <property type="match status" value="1"/>
</dbReference>
<dbReference type="SUPFAM" id="SSF53790">
    <property type="entry name" value="Tetrapyrrole methylase"/>
    <property type="match status" value="1"/>
</dbReference>
<evidence type="ECO:0000313" key="9">
    <source>
        <dbReference type="EMBL" id="OIR00792.1"/>
    </source>
</evidence>
<dbReference type="Pfam" id="PF00590">
    <property type="entry name" value="TP_methylase"/>
    <property type="match status" value="1"/>
</dbReference>
<evidence type="ECO:0000256" key="4">
    <source>
        <dbReference type="ARBA" id="ARBA00022679"/>
    </source>
</evidence>
<feature type="domain" description="RsmI HTH" evidence="8">
    <location>
        <begin position="262"/>
        <end position="305"/>
    </location>
</feature>
<feature type="region of interest" description="Disordered" evidence="6">
    <location>
        <begin position="1"/>
        <end position="37"/>
    </location>
</feature>
<dbReference type="InterPro" id="IPR000878">
    <property type="entry name" value="4pyrrol_Mease"/>
</dbReference>
<reference evidence="9" key="1">
    <citation type="submission" date="2016-10" db="EMBL/GenBank/DDBJ databases">
        <title>Sequence of Gallionella enrichment culture.</title>
        <authorList>
            <person name="Poehlein A."/>
            <person name="Muehling M."/>
            <person name="Daniel R."/>
        </authorList>
    </citation>
    <scope>NUCLEOTIDE SEQUENCE</scope>
</reference>
<dbReference type="CDD" id="cd11648">
    <property type="entry name" value="RsmI"/>
    <property type="match status" value="1"/>
</dbReference>
<dbReference type="FunFam" id="3.40.1010.10:FF:000007">
    <property type="entry name" value="Ribosomal RNA small subunit methyltransferase I"/>
    <property type="match status" value="1"/>
</dbReference>
<dbReference type="FunFam" id="3.30.950.10:FF:000002">
    <property type="entry name" value="Ribosomal RNA small subunit methyltransferase I"/>
    <property type="match status" value="1"/>
</dbReference>
<dbReference type="InterPro" id="IPR035996">
    <property type="entry name" value="4pyrrol_Methylase_sf"/>
</dbReference>
<dbReference type="GO" id="GO:0008168">
    <property type="term" value="F:methyltransferase activity"/>
    <property type="evidence" value="ECO:0007669"/>
    <property type="project" value="UniProtKB-KW"/>
</dbReference>